<dbReference type="PROSITE" id="PS50941">
    <property type="entry name" value="CHIT_BIND_I_2"/>
    <property type="match status" value="1"/>
</dbReference>
<dbReference type="SUPFAM" id="SSF57016">
    <property type="entry name" value="Plant lectins/antimicrobial peptides"/>
    <property type="match status" value="2"/>
</dbReference>
<evidence type="ECO:0000313" key="12">
    <source>
        <dbReference type="Proteomes" id="UP000800096"/>
    </source>
</evidence>
<evidence type="ECO:0000256" key="7">
    <source>
        <dbReference type="ARBA" id="ARBA00023285"/>
    </source>
</evidence>
<evidence type="ECO:0000256" key="8">
    <source>
        <dbReference type="PROSITE-ProRule" id="PRU00261"/>
    </source>
</evidence>
<keyword evidence="2 8" id="KW-0147">Chitin-binding</keyword>
<keyword evidence="7" id="KW-0170">Cobalt</keyword>
<evidence type="ECO:0000259" key="10">
    <source>
        <dbReference type="PROSITE" id="PS50941"/>
    </source>
</evidence>
<keyword evidence="4 9" id="KW-0732">Signal</keyword>
<evidence type="ECO:0000256" key="6">
    <source>
        <dbReference type="ARBA" id="ARBA00023277"/>
    </source>
</evidence>
<comment type="caution">
    <text evidence="8">Lacks conserved residue(s) required for the propagation of feature annotation.</text>
</comment>
<evidence type="ECO:0000256" key="1">
    <source>
        <dbReference type="ARBA" id="ARBA00001941"/>
    </source>
</evidence>
<dbReference type="InterPro" id="IPR036861">
    <property type="entry name" value="Endochitinase-like_sf"/>
</dbReference>
<dbReference type="SMART" id="SM00270">
    <property type="entry name" value="ChtBD1"/>
    <property type="match status" value="2"/>
</dbReference>
<feature type="signal peptide" evidence="9">
    <location>
        <begin position="1"/>
        <end position="20"/>
    </location>
</feature>
<evidence type="ECO:0000313" key="11">
    <source>
        <dbReference type="EMBL" id="KAF1920876.1"/>
    </source>
</evidence>
<feature type="chain" id="PRO_5025551603" description="Chitin-binding type-1 domain-containing protein" evidence="9">
    <location>
        <begin position="21"/>
        <end position="302"/>
    </location>
</feature>
<accession>A0A6A5R258</accession>
<dbReference type="GO" id="GO:0008061">
    <property type="term" value="F:chitin binding"/>
    <property type="evidence" value="ECO:0007669"/>
    <property type="project" value="UniProtKB-UniRule"/>
</dbReference>
<evidence type="ECO:0000256" key="5">
    <source>
        <dbReference type="ARBA" id="ARBA00022801"/>
    </source>
</evidence>
<evidence type="ECO:0000256" key="3">
    <source>
        <dbReference type="ARBA" id="ARBA00022723"/>
    </source>
</evidence>
<dbReference type="OrthoDB" id="1193027at2759"/>
<name>A0A6A5R258_AMPQU</name>
<sequence>MKAASNIILLAVAFATIVTAASMVKFVNNCPYNTWFWTVGPAGSNIFGNDHERIMVPGSGGSVIHSMINTEALSGGLVLKIRDLPRYQVGQVGILQVEYHLEPSTKSFWYDFSTIDCLPGAGPENPRHCPVIEGGIKMHVPGQAIENACPPAWCANGTCHNTYQKHGSWLGEPTLRCSMNYDLVIEMCTENPGHQTHDDAAPKPKPVLVASPNGSCGTGTGYTCMGSRFGESCSKYGYCGNGEPYRGMGCQPEFATCAKSMFGSCCSQHNYCGDTDEFCGQGCQSAFGNCGLGNSNLRSTSR</sequence>
<dbReference type="EMBL" id="ML979132">
    <property type="protein sequence ID" value="KAF1920876.1"/>
    <property type="molecule type" value="Genomic_DNA"/>
</dbReference>
<evidence type="ECO:0000256" key="2">
    <source>
        <dbReference type="ARBA" id="ARBA00022669"/>
    </source>
</evidence>
<dbReference type="AlphaFoldDB" id="A0A6A5R258"/>
<dbReference type="Gene3D" id="3.30.60.10">
    <property type="entry name" value="Endochitinase-like"/>
    <property type="match status" value="2"/>
</dbReference>
<feature type="domain" description="Chitin-binding type-1" evidence="10">
    <location>
        <begin position="236"/>
        <end position="292"/>
    </location>
</feature>
<keyword evidence="12" id="KW-1185">Reference proteome</keyword>
<protein>
    <recommendedName>
        <fullName evidence="10">Chitin-binding type-1 domain-containing protein</fullName>
    </recommendedName>
</protein>
<evidence type="ECO:0000256" key="4">
    <source>
        <dbReference type="ARBA" id="ARBA00022729"/>
    </source>
</evidence>
<dbReference type="Proteomes" id="UP000800096">
    <property type="component" value="Unassembled WGS sequence"/>
</dbReference>
<dbReference type="PANTHER" id="PTHR46471">
    <property type="entry name" value="CHITIN DEACETYLASE"/>
    <property type="match status" value="1"/>
</dbReference>
<feature type="disulfide bond" evidence="8">
    <location>
        <begin position="265"/>
        <end position="279"/>
    </location>
</feature>
<gene>
    <name evidence="11" type="ORF">BDU57DRAFT_562254</name>
</gene>
<dbReference type="GO" id="GO:0016787">
    <property type="term" value="F:hydrolase activity"/>
    <property type="evidence" value="ECO:0007669"/>
    <property type="project" value="UniProtKB-KW"/>
</dbReference>
<dbReference type="CDD" id="cd11618">
    <property type="entry name" value="ChtBD1_1"/>
    <property type="match status" value="2"/>
</dbReference>
<keyword evidence="3" id="KW-0479">Metal-binding</keyword>
<dbReference type="InterPro" id="IPR001002">
    <property type="entry name" value="Chitin-bd_1"/>
</dbReference>
<keyword evidence="8" id="KW-1015">Disulfide bond</keyword>
<keyword evidence="6" id="KW-0119">Carbohydrate metabolism</keyword>
<dbReference type="PANTHER" id="PTHR46471:SF2">
    <property type="entry name" value="CHITIN DEACETYLASE-RELATED"/>
    <property type="match status" value="1"/>
</dbReference>
<keyword evidence="5" id="KW-0378">Hydrolase</keyword>
<comment type="cofactor">
    <cofactor evidence="1">
        <name>Co(2+)</name>
        <dbReference type="ChEBI" id="CHEBI:48828"/>
    </cofactor>
</comment>
<evidence type="ECO:0000256" key="9">
    <source>
        <dbReference type="SAM" id="SignalP"/>
    </source>
</evidence>
<proteinExistence type="predicted"/>
<reference evidence="11" key="1">
    <citation type="journal article" date="2020" name="Stud. Mycol.">
        <title>101 Dothideomycetes genomes: a test case for predicting lifestyles and emergence of pathogens.</title>
        <authorList>
            <person name="Haridas S."/>
            <person name="Albert R."/>
            <person name="Binder M."/>
            <person name="Bloem J."/>
            <person name="Labutti K."/>
            <person name="Salamov A."/>
            <person name="Andreopoulos B."/>
            <person name="Baker S."/>
            <person name="Barry K."/>
            <person name="Bills G."/>
            <person name="Bluhm B."/>
            <person name="Cannon C."/>
            <person name="Castanera R."/>
            <person name="Culley D."/>
            <person name="Daum C."/>
            <person name="Ezra D."/>
            <person name="Gonzalez J."/>
            <person name="Henrissat B."/>
            <person name="Kuo A."/>
            <person name="Liang C."/>
            <person name="Lipzen A."/>
            <person name="Lutzoni F."/>
            <person name="Magnuson J."/>
            <person name="Mondo S."/>
            <person name="Nolan M."/>
            <person name="Ohm R."/>
            <person name="Pangilinan J."/>
            <person name="Park H.-J."/>
            <person name="Ramirez L."/>
            <person name="Alfaro M."/>
            <person name="Sun H."/>
            <person name="Tritt A."/>
            <person name="Yoshinaga Y."/>
            <person name="Zwiers L.-H."/>
            <person name="Turgeon B."/>
            <person name="Goodwin S."/>
            <person name="Spatafora J."/>
            <person name="Crous P."/>
            <person name="Grigoriev I."/>
        </authorList>
    </citation>
    <scope>NUCLEOTIDE SEQUENCE</scope>
    <source>
        <strain evidence="11">HMLAC05119</strain>
    </source>
</reference>
<organism evidence="11 12">
    <name type="scientific">Ampelomyces quisqualis</name>
    <name type="common">Powdery mildew agent</name>
    <dbReference type="NCBI Taxonomy" id="50730"/>
    <lineage>
        <taxon>Eukaryota</taxon>
        <taxon>Fungi</taxon>
        <taxon>Dikarya</taxon>
        <taxon>Ascomycota</taxon>
        <taxon>Pezizomycotina</taxon>
        <taxon>Dothideomycetes</taxon>
        <taxon>Pleosporomycetidae</taxon>
        <taxon>Pleosporales</taxon>
        <taxon>Pleosporineae</taxon>
        <taxon>Phaeosphaeriaceae</taxon>
        <taxon>Ampelomyces</taxon>
    </lineage>
</organism>
<dbReference type="GO" id="GO:0046872">
    <property type="term" value="F:metal ion binding"/>
    <property type="evidence" value="ECO:0007669"/>
    <property type="project" value="UniProtKB-KW"/>
</dbReference>